<organism evidence="2 3">
    <name type="scientific">Amycolatopsis lexingtonensis</name>
    <dbReference type="NCBI Taxonomy" id="218822"/>
    <lineage>
        <taxon>Bacteria</taxon>
        <taxon>Bacillati</taxon>
        <taxon>Actinomycetota</taxon>
        <taxon>Actinomycetes</taxon>
        <taxon>Pseudonocardiales</taxon>
        <taxon>Pseudonocardiaceae</taxon>
        <taxon>Amycolatopsis</taxon>
    </lineage>
</organism>
<sequence length="129" mass="13304">MRESRDRHDDVVRRFADACRRADVTGLTAVLAADAVATCDAGGHVPGPAGPVHGRAAVARLVVASLCGRPGAVLTVESVNGRTGLALRHTSRPVAVVGAETAGSRITTLWIVLNPAKLAGWHRGTPDTA</sequence>
<dbReference type="Gene3D" id="3.10.450.50">
    <property type="match status" value="1"/>
</dbReference>
<dbReference type="PANTHER" id="PTHR30173">
    <property type="entry name" value="SIGMA 19 FACTOR"/>
    <property type="match status" value="1"/>
</dbReference>
<proteinExistence type="predicted"/>
<dbReference type="EMBL" id="JADBEG010000001">
    <property type="protein sequence ID" value="MBE1495783.1"/>
    <property type="molecule type" value="Genomic_DNA"/>
</dbReference>
<dbReference type="SUPFAM" id="SSF54427">
    <property type="entry name" value="NTF2-like"/>
    <property type="match status" value="1"/>
</dbReference>
<dbReference type="InterPro" id="IPR032710">
    <property type="entry name" value="NTF2-like_dom_sf"/>
</dbReference>
<name>A0ABR9HXY0_9PSEU</name>
<feature type="domain" description="SnoaL-like" evidence="1">
    <location>
        <begin position="12"/>
        <end position="79"/>
    </location>
</feature>
<evidence type="ECO:0000313" key="2">
    <source>
        <dbReference type="EMBL" id="MBE1495783.1"/>
    </source>
</evidence>
<reference evidence="2 3" key="1">
    <citation type="submission" date="2020-10" db="EMBL/GenBank/DDBJ databases">
        <title>Sequencing the genomes of 1000 actinobacteria strains.</title>
        <authorList>
            <person name="Klenk H.-P."/>
        </authorList>
    </citation>
    <scope>NUCLEOTIDE SEQUENCE [LARGE SCALE GENOMIC DNA]</scope>
    <source>
        <strain evidence="2 3">DSM 44653</strain>
    </source>
</reference>
<dbReference type="InterPro" id="IPR052704">
    <property type="entry name" value="ECF_Sigma-70_Domain"/>
</dbReference>
<protein>
    <submittedName>
        <fullName evidence="2">RNA polymerase sigma-70 factor (ECF subfamily)</fullName>
    </submittedName>
</protein>
<accession>A0ABR9HXY0</accession>
<dbReference type="PANTHER" id="PTHR30173:SF43">
    <property type="entry name" value="ECF RNA POLYMERASE SIGMA FACTOR SIGI-RELATED"/>
    <property type="match status" value="1"/>
</dbReference>
<gene>
    <name evidence="2" type="ORF">H4696_002883</name>
</gene>
<dbReference type="InterPro" id="IPR037401">
    <property type="entry name" value="SnoaL-like"/>
</dbReference>
<keyword evidence="3" id="KW-1185">Reference proteome</keyword>
<evidence type="ECO:0000259" key="1">
    <source>
        <dbReference type="Pfam" id="PF12680"/>
    </source>
</evidence>
<dbReference type="Pfam" id="PF12680">
    <property type="entry name" value="SnoaL_2"/>
    <property type="match status" value="1"/>
</dbReference>
<dbReference type="RefSeq" id="WP_143265262.1">
    <property type="nucleotide sequence ID" value="NZ_JADBEG010000001.1"/>
</dbReference>
<evidence type="ECO:0000313" key="3">
    <source>
        <dbReference type="Proteomes" id="UP000631670"/>
    </source>
</evidence>
<comment type="caution">
    <text evidence="2">The sequence shown here is derived from an EMBL/GenBank/DDBJ whole genome shotgun (WGS) entry which is preliminary data.</text>
</comment>
<dbReference type="Proteomes" id="UP000631670">
    <property type="component" value="Unassembled WGS sequence"/>
</dbReference>